<dbReference type="AlphaFoldDB" id="A0A1F6MCZ1"/>
<comment type="caution">
    <text evidence="2">The sequence shown here is derived from an EMBL/GenBank/DDBJ whole genome shotgun (WGS) entry which is preliminary data.</text>
</comment>
<dbReference type="EMBL" id="MFPU01000037">
    <property type="protein sequence ID" value="OGH69485.1"/>
    <property type="molecule type" value="Genomic_DNA"/>
</dbReference>
<sequence length="80" mass="8910">MRYFIGIVAALVGVAMIVKTEWLIQNFGTNSWAEEHLGYNGGSRLLYKLIGLVLIFIGFLLITNLFSGFLLGTVGKIFIR</sequence>
<proteinExistence type="predicted"/>
<feature type="transmembrane region" description="Helical" evidence="1">
    <location>
        <begin position="44"/>
        <end position="71"/>
    </location>
</feature>
<name>A0A1F6MCZ1_9BACT</name>
<keyword evidence="1" id="KW-1133">Transmembrane helix</keyword>
<gene>
    <name evidence="2" type="ORF">A2754_03855</name>
</gene>
<keyword evidence="1" id="KW-0812">Transmembrane</keyword>
<evidence type="ECO:0000313" key="2">
    <source>
        <dbReference type="EMBL" id="OGH69485.1"/>
    </source>
</evidence>
<reference evidence="2 3" key="1">
    <citation type="journal article" date="2016" name="Nat. Commun.">
        <title>Thousands of microbial genomes shed light on interconnected biogeochemical processes in an aquifer system.</title>
        <authorList>
            <person name="Anantharaman K."/>
            <person name="Brown C.T."/>
            <person name="Hug L.A."/>
            <person name="Sharon I."/>
            <person name="Castelle C.J."/>
            <person name="Probst A.J."/>
            <person name="Thomas B.C."/>
            <person name="Singh A."/>
            <person name="Wilkins M.J."/>
            <person name="Karaoz U."/>
            <person name="Brodie E.L."/>
            <person name="Williams K.H."/>
            <person name="Hubbard S.S."/>
            <person name="Banfield J.F."/>
        </authorList>
    </citation>
    <scope>NUCLEOTIDE SEQUENCE [LARGE SCALE GENOMIC DNA]</scope>
</reference>
<evidence type="ECO:0000256" key="1">
    <source>
        <dbReference type="SAM" id="Phobius"/>
    </source>
</evidence>
<accession>A0A1F6MCZ1</accession>
<protein>
    <submittedName>
        <fullName evidence="2">Uncharacterized protein</fullName>
    </submittedName>
</protein>
<dbReference type="Proteomes" id="UP000177953">
    <property type="component" value="Unassembled WGS sequence"/>
</dbReference>
<evidence type="ECO:0000313" key="3">
    <source>
        <dbReference type="Proteomes" id="UP000177953"/>
    </source>
</evidence>
<keyword evidence="1" id="KW-0472">Membrane</keyword>
<organism evidence="2 3">
    <name type="scientific">Candidatus Magasanikbacteria bacterium RIFCSPHIGHO2_01_FULL_47_8</name>
    <dbReference type="NCBI Taxonomy" id="1798673"/>
    <lineage>
        <taxon>Bacteria</taxon>
        <taxon>Candidatus Magasanikiibacteriota</taxon>
    </lineage>
</organism>